<dbReference type="InterPro" id="IPR057447">
    <property type="entry name" value="Bbp19-like_phage"/>
</dbReference>
<feature type="domain" description="Bbp19-like phage" evidence="2">
    <location>
        <begin position="25"/>
        <end position="77"/>
    </location>
</feature>
<comment type="caution">
    <text evidence="3">The sequence shown here is derived from an EMBL/GenBank/DDBJ whole genome shotgun (WGS) entry which is preliminary data.</text>
</comment>
<gene>
    <name evidence="3" type="ORF">TH19_07485</name>
</gene>
<evidence type="ECO:0000313" key="4">
    <source>
        <dbReference type="Proteomes" id="UP000253226"/>
    </source>
</evidence>
<proteinExistence type="predicted"/>
<dbReference type="AlphaFoldDB" id="A0A367W8X2"/>
<evidence type="ECO:0000313" key="3">
    <source>
        <dbReference type="EMBL" id="RCK37863.1"/>
    </source>
</evidence>
<dbReference type="Proteomes" id="UP000253226">
    <property type="component" value="Unassembled WGS sequence"/>
</dbReference>
<organism evidence="3 4">
    <name type="scientific">Thalassospira profundimaris</name>
    <dbReference type="NCBI Taxonomy" id="502049"/>
    <lineage>
        <taxon>Bacteria</taxon>
        <taxon>Pseudomonadati</taxon>
        <taxon>Pseudomonadota</taxon>
        <taxon>Alphaproteobacteria</taxon>
        <taxon>Rhodospirillales</taxon>
        <taxon>Thalassospiraceae</taxon>
        <taxon>Thalassospira</taxon>
    </lineage>
</organism>
<dbReference type="OrthoDB" id="7366052at2"/>
<feature type="region of interest" description="Disordered" evidence="1">
    <location>
        <begin position="1"/>
        <end position="20"/>
    </location>
</feature>
<evidence type="ECO:0000256" key="1">
    <source>
        <dbReference type="SAM" id="MobiDB-lite"/>
    </source>
</evidence>
<dbReference type="Pfam" id="PF25181">
    <property type="entry name" value="Phage_Bbp19"/>
    <property type="match status" value="1"/>
</dbReference>
<accession>A0A367W8X2</accession>
<evidence type="ECO:0000259" key="2">
    <source>
        <dbReference type="Pfam" id="PF25181"/>
    </source>
</evidence>
<name>A0A367W8X2_9PROT</name>
<sequence length="87" mass="9820">MSITHGWDWFDPQDGQAPDTRKDHWQACFASHAGQMVLGDLERHFLQTALGPDAGSNAIWMREGQRALVLHIKRLATLKPEAEPEND</sequence>
<reference evidence="3 4" key="1">
    <citation type="submission" date="2014-07" db="EMBL/GenBank/DDBJ databases">
        <title>Draft genome sequence of Thalassospira profundimaris 35.</title>
        <authorList>
            <person name="Lai Q."/>
            <person name="Shao Z."/>
        </authorList>
    </citation>
    <scope>NUCLEOTIDE SEQUENCE [LARGE SCALE GENOMIC DNA]</scope>
    <source>
        <strain evidence="3 4">35</strain>
    </source>
</reference>
<dbReference type="RefSeq" id="WP_114101676.1">
    <property type="nucleotide sequence ID" value="NZ_JPWF01000004.1"/>
</dbReference>
<dbReference type="EMBL" id="JPWF01000004">
    <property type="protein sequence ID" value="RCK37863.1"/>
    <property type="molecule type" value="Genomic_DNA"/>
</dbReference>
<protein>
    <recommendedName>
        <fullName evidence="2">Bbp19-like phage domain-containing protein</fullName>
    </recommendedName>
</protein>